<dbReference type="Pfam" id="PF13479">
    <property type="entry name" value="AAA_24"/>
    <property type="match status" value="1"/>
</dbReference>
<sequence length="256" mass="28406">MQFTTTAQAVLDTGVKMLVYGESGMGKTMLTATLPRPLLISAESGLLSLTPNNIARVFGENRPDICYDIPTITVENIQDVEQAYVWATNPANNPVGEDGLPRFQSLALDSLTEIAEKCLNNAKRTVKDPRQAYGDLIEKMQTLVRAFRDIPGLNVYMAAKMSRNKDELTGITSYGPSMPGAKLGPELPYFFDEVFKISVGKDQNTQADFRYLLTRPDLSNVCKDRSGSLDRWNIHISVQSLTKSKGYNNGRFRNAI</sequence>
<dbReference type="Proteomes" id="UP000019745">
    <property type="component" value="Segment"/>
</dbReference>
<reference evidence="1 2" key="1">
    <citation type="submission" date="2014-02" db="EMBL/GenBank/DDBJ databases">
        <title>The genomic sequence of a novel Enterobacteria bacteriophage 9g containing a complete queosine synthesis operon.</title>
        <authorList>
            <person name="Kulikov E.E."/>
            <person name="Golomidova A.K."/>
            <person name="Letarov A.V."/>
        </authorList>
    </citation>
    <scope>NUCLEOTIDE SEQUENCE [LARGE SCALE GENOMIC DNA]</scope>
</reference>
<dbReference type="OrthoDB" id="6110at10239"/>
<dbReference type="EMBL" id="KJ419279">
    <property type="protein sequence ID" value="AHN84530.1"/>
    <property type="molecule type" value="Genomic_DNA"/>
</dbReference>
<name>X2KU72_9CAUD</name>
<dbReference type="RefSeq" id="YP_009032337.1">
    <property type="nucleotide sequence ID" value="NC_024146.1"/>
</dbReference>
<proteinExistence type="predicted"/>
<keyword evidence="2" id="KW-1185">Reference proteome</keyword>
<gene>
    <name evidence="1" type="ORF">9g_00014</name>
</gene>
<accession>X2KU72</accession>
<evidence type="ECO:0000313" key="1">
    <source>
        <dbReference type="EMBL" id="AHN84530.1"/>
    </source>
</evidence>
<protein>
    <submittedName>
        <fullName evidence="1">ATPase</fullName>
    </submittedName>
</protein>
<evidence type="ECO:0000313" key="2">
    <source>
        <dbReference type="Proteomes" id="UP000019745"/>
    </source>
</evidence>
<dbReference type="KEGG" id="vg:19487954"/>
<organism evidence="1 2">
    <name type="scientific">Enterobacteria phage 9g</name>
    <dbReference type="NCBI Taxonomy" id="1468411"/>
    <lineage>
        <taxon>Viruses</taxon>
        <taxon>Duplodnaviria</taxon>
        <taxon>Heunggongvirae</taxon>
        <taxon>Uroviricota</taxon>
        <taxon>Caudoviricetes</taxon>
        <taxon>Queuovirinae</taxon>
        <taxon>Nonagvirus</taxon>
        <taxon>Nonagvirus nv9g</taxon>
    </lineage>
</organism>
<dbReference type="GeneID" id="19487954"/>